<feature type="compositionally biased region" description="Basic residues" evidence="1">
    <location>
        <begin position="814"/>
        <end position="831"/>
    </location>
</feature>
<dbReference type="Proteomes" id="UP000267821">
    <property type="component" value="Unassembled WGS sequence"/>
</dbReference>
<organism evidence="2 3">
    <name type="scientific">Terfezia boudieri ATCC MYA-4762</name>
    <dbReference type="NCBI Taxonomy" id="1051890"/>
    <lineage>
        <taxon>Eukaryota</taxon>
        <taxon>Fungi</taxon>
        <taxon>Dikarya</taxon>
        <taxon>Ascomycota</taxon>
        <taxon>Pezizomycotina</taxon>
        <taxon>Pezizomycetes</taxon>
        <taxon>Pezizales</taxon>
        <taxon>Pezizaceae</taxon>
        <taxon>Terfezia</taxon>
    </lineage>
</organism>
<proteinExistence type="predicted"/>
<reference evidence="2 3" key="1">
    <citation type="journal article" date="2018" name="Nat. Ecol. Evol.">
        <title>Pezizomycetes genomes reveal the molecular basis of ectomycorrhizal truffle lifestyle.</title>
        <authorList>
            <person name="Murat C."/>
            <person name="Payen T."/>
            <person name="Noel B."/>
            <person name="Kuo A."/>
            <person name="Morin E."/>
            <person name="Chen J."/>
            <person name="Kohler A."/>
            <person name="Krizsan K."/>
            <person name="Balestrini R."/>
            <person name="Da Silva C."/>
            <person name="Montanini B."/>
            <person name="Hainaut M."/>
            <person name="Levati E."/>
            <person name="Barry K.W."/>
            <person name="Belfiori B."/>
            <person name="Cichocki N."/>
            <person name="Clum A."/>
            <person name="Dockter R.B."/>
            <person name="Fauchery L."/>
            <person name="Guy J."/>
            <person name="Iotti M."/>
            <person name="Le Tacon F."/>
            <person name="Lindquist E.A."/>
            <person name="Lipzen A."/>
            <person name="Malagnac F."/>
            <person name="Mello A."/>
            <person name="Molinier V."/>
            <person name="Miyauchi S."/>
            <person name="Poulain J."/>
            <person name="Riccioni C."/>
            <person name="Rubini A."/>
            <person name="Sitrit Y."/>
            <person name="Splivallo R."/>
            <person name="Traeger S."/>
            <person name="Wang M."/>
            <person name="Zifcakova L."/>
            <person name="Wipf D."/>
            <person name="Zambonelli A."/>
            <person name="Paolocci F."/>
            <person name="Nowrousian M."/>
            <person name="Ottonello S."/>
            <person name="Baldrian P."/>
            <person name="Spatafora J.W."/>
            <person name="Henrissat B."/>
            <person name="Nagy L.G."/>
            <person name="Aury J.M."/>
            <person name="Wincker P."/>
            <person name="Grigoriev I.V."/>
            <person name="Bonfante P."/>
            <person name="Martin F.M."/>
        </authorList>
    </citation>
    <scope>NUCLEOTIDE SEQUENCE [LARGE SCALE GENOMIC DNA]</scope>
    <source>
        <strain evidence="2 3">ATCC MYA-4762</strain>
    </source>
</reference>
<evidence type="ECO:0008006" key="4">
    <source>
        <dbReference type="Google" id="ProtNLM"/>
    </source>
</evidence>
<feature type="compositionally biased region" description="Acidic residues" evidence="1">
    <location>
        <begin position="759"/>
        <end position="770"/>
    </location>
</feature>
<feature type="compositionally biased region" description="Gly residues" evidence="1">
    <location>
        <begin position="709"/>
        <end position="718"/>
    </location>
</feature>
<dbReference type="EMBL" id="ML121546">
    <property type="protein sequence ID" value="RPB23428.1"/>
    <property type="molecule type" value="Genomic_DNA"/>
</dbReference>
<feature type="compositionally biased region" description="Basic and acidic residues" evidence="1">
    <location>
        <begin position="980"/>
        <end position="1003"/>
    </location>
</feature>
<feature type="region of interest" description="Disordered" evidence="1">
    <location>
        <begin position="695"/>
        <end position="1027"/>
    </location>
</feature>
<feature type="compositionally biased region" description="Polar residues" evidence="1">
    <location>
        <begin position="959"/>
        <end position="976"/>
    </location>
</feature>
<feature type="compositionally biased region" description="Basic residues" evidence="1">
    <location>
        <begin position="913"/>
        <end position="926"/>
    </location>
</feature>
<accession>A0A3N4LP42</accession>
<dbReference type="AlphaFoldDB" id="A0A3N4LP42"/>
<sequence length="1133" mass="129253">MADLDPWTEKRLFSLGVNNRILPPTRFTHKFTPQDDRIARSGGPYVERKLQFPEFLKVLKEEQEKMESGEFKPKNTLTTLPLEIIYNICDYLPASSINALCRVGDRTLSSFTQRILFAEFNPMQWFIGPPKDQFYEYASHPKADLWKEWSLQLYWYYHRYKDEAADRSIQDMSRLLGVERLVLKPGFEYEEDEEVVKEFLAQDFEVKLADKLGEIMLCNITNMMFCVTNPSSVTGILRHMKKLTRLSLYFDSFKPPLAKGLNEKYMEWNKMVGYVGDEVGQTLRFLTIDIPHNDLDPAKSPFASLGSKVKWPYLEILRFGRAFFSQSPEDKPPNIEKSLKLMRLLKQICDASVNHGGWTINRLVDGLNPFQFALLDAEGTKKMVNWLNNCKWNKQNTAADRVRPSMNYHLFVAGADLTSLEKRQGHEPWSGHMLINDNHFDPALLDGSSNTLSQVLQNVTETWVEAGVPFKLELQIERPYWKENINNVRENLWKPVIPYLDSLHIHPTPCEPADLATEQDSIDDWIHFMDEFLPQCHNLSSLRIQGAGDQMAPIFILVKHAKILRELCMNHKLRHLDIDFGALMQPGTFLDYSSENPPQLGADVQEPRMVMHQIMWISMPDNPEDPSKNIRLANLESLTLRNMFVYRDIEMTWVGNIPAKLKKLQKLEFIGLVWALGHDPDERKRSKWAELEREFLDGDEDGSDSDGYGNSGGGGIGSTGNSDAEPEDSGLKKKSKGKKKKKNKRKKSQGKDSTQNGEDPWEDDSEEDGEIVPSQPCPEDEAPIKWFEPKDGDYARYNLERVPSRDEEAEAEKRRKKNKKKAESKKRKRLEKKLVEQRAEGDDVEKFLGAMEGSSRSRNASGNDSNEKNIIDSTAAIAHRASANVDPGVATSGAPAETPTPGDAEKPLGNTTKPKKKKKSKGKKPTARSTSNFHHPALPPSAHEDDPDAAKKTRALVQSIETQFTKFNLGENNELANPTPHHDDGLLAWLPHKDDTTSDSDSKSDEDEDSDNDDSSEPGDSDADSDISIVSTLFGSDPRYPREVNIDFRKLRHKNWLIRVLLETATRTGGDCRDIRISGMKLNGAGQKVWNFDMNHDADLYAWSDEDDEWDEEDDEDLEFQDDWADEDENYFE</sequence>
<feature type="compositionally biased region" description="Basic residues" evidence="1">
    <location>
        <begin position="732"/>
        <end position="748"/>
    </location>
</feature>
<feature type="region of interest" description="Disordered" evidence="1">
    <location>
        <begin position="1104"/>
        <end position="1133"/>
    </location>
</feature>
<dbReference type="OrthoDB" id="5348431at2759"/>
<gene>
    <name evidence="2" type="ORF">L211DRAFT_849702</name>
</gene>
<feature type="compositionally biased region" description="Acidic residues" evidence="1">
    <location>
        <begin position="1004"/>
        <end position="1025"/>
    </location>
</feature>
<dbReference type="InParanoid" id="A0A3N4LP42"/>
<evidence type="ECO:0000313" key="3">
    <source>
        <dbReference type="Proteomes" id="UP000267821"/>
    </source>
</evidence>
<name>A0A3N4LP42_9PEZI</name>
<feature type="compositionally biased region" description="Polar residues" evidence="1">
    <location>
        <begin position="854"/>
        <end position="864"/>
    </location>
</feature>
<evidence type="ECO:0000256" key="1">
    <source>
        <dbReference type="SAM" id="MobiDB-lite"/>
    </source>
</evidence>
<protein>
    <recommendedName>
        <fullName evidence="4">F-box domain-containing protein</fullName>
    </recommendedName>
</protein>
<feature type="compositionally biased region" description="Basic and acidic residues" evidence="1">
    <location>
        <begin position="787"/>
        <end position="806"/>
    </location>
</feature>
<evidence type="ECO:0000313" key="2">
    <source>
        <dbReference type="EMBL" id="RPB23428.1"/>
    </source>
</evidence>
<keyword evidence="3" id="KW-1185">Reference proteome</keyword>
<feature type="compositionally biased region" description="Basic and acidic residues" evidence="1">
    <location>
        <begin position="832"/>
        <end position="846"/>
    </location>
</feature>
<feature type="compositionally biased region" description="Basic and acidic residues" evidence="1">
    <location>
        <begin position="942"/>
        <end position="951"/>
    </location>
</feature>